<reference evidence="2" key="1">
    <citation type="submission" date="2021-02" db="EMBL/GenBank/DDBJ databases">
        <title>Genome sequence Cadophora malorum strain M34.</title>
        <authorList>
            <person name="Stefanovic E."/>
            <person name="Vu D."/>
            <person name="Scully C."/>
            <person name="Dijksterhuis J."/>
            <person name="Roader J."/>
            <person name="Houbraken J."/>
        </authorList>
    </citation>
    <scope>NUCLEOTIDE SEQUENCE</scope>
    <source>
        <strain evidence="2">M34</strain>
    </source>
</reference>
<feature type="region of interest" description="Disordered" evidence="1">
    <location>
        <begin position="337"/>
        <end position="395"/>
    </location>
</feature>
<comment type="caution">
    <text evidence="2">The sequence shown here is derived from an EMBL/GenBank/DDBJ whole genome shotgun (WGS) entry which is preliminary data.</text>
</comment>
<dbReference type="OrthoDB" id="10254945at2759"/>
<keyword evidence="3" id="KW-1185">Reference proteome</keyword>
<accession>A0A8H7TB73</accession>
<evidence type="ECO:0000313" key="3">
    <source>
        <dbReference type="Proteomes" id="UP000664132"/>
    </source>
</evidence>
<feature type="compositionally biased region" description="Acidic residues" evidence="1">
    <location>
        <begin position="362"/>
        <end position="373"/>
    </location>
</feature>
<dbReference type="AlphaFoldDB" id="A0A8H7TB73"/>
<dbReference type="EMBL" id="JAFJYH010000214">
    <property type="protein sequence ID" value="KAG4415658.1"/>
    <property type="molecule type" value="Genomic_DNA"/>
</dbReference>
<name>A0A8H7TB73_9HELO</name>
<protein>
    <submittedName>
        <fullName evidence="2">Uncharacterized protein</fullName>
    </submittedName>
</protein>
<gene>
    <name evidence="2" type="ORF">IFR04_011217</name>
</gene>
<evidence type="ECO:0000313" key="2">
    <source>
        <dbReference type="EMBL" id="KAG4415658.1"/>
    </source>
</evidence>
<feature type="compositionally biased region" description="Basic and acidic residues" evidence="1">
    <location>
        <begin position="337"/>
        <end position="361"/>
    </location>
</feature>
<organism evidence="2 3">
    <name type="scientific">Cadophora malorum</name>
    <dbReference type="NCBI Taxonomy" id="108018"/>
    <lineage>
        <taxon>Eukaryota</taxon>
        <taxon>Fungi</taxon>
        <taxon>Dikarya</taxon>
        <taxon>Ascomycota</taxon>
        <taxon>Pezizomycotina</taxon>
        <taxon>Leotiomycetes</taxon>
        <taxon>Helotiales</taxon>
        <taxon>Ploettnerulaceae</taxon>
        <taxon>Cadophora</taxon>
    </lineage>
</organism>
<feature type="region of interest" description="Disordered" evidence="1">
    <location>
        <begin position="1"/>
        <end position="30"/>
    </location>
</feature>
<proteinExistence type="predicted"/>
<dbReference type="Proteomes" id="UP000664132">
    <property type="component" value="Unassembled WGS sequence"/>
</dbReference>
<evidence type="ECO:0000256" key="1">
    <source>
        <dbReference type="SAM" id="MobiDB-lite"/>
    </source>
</evidence>
<sequence length="395" mass="45729">MANPPLDTIPELSDEPLRHSTQPMPDLEKRVPDQGLSLKRQLKYPRLLTLEEKHKIRLHEAYQRSKLSGFLIRNLNDLGCWYKEDAKKSDLDSLAGSAELHPLLQRHLCLPSRIPVEDGFPEALSADNDVVWNVMMPSLLLATLMLQNAYMVVWSVITVDALLIWPLLREDLLESERLLQQYSLAITILHEMMVATQIPPTSLWLHTLIRDVDLTQHALGAYTSDGRMIDHDGSEPYWPLPTYFCENILQEAFWIHIMKFGANALKPRRTRGNCHTKGRGQRLTMGPYFQIAYIVQKERLLDIPDFPKDEDDFLRWQADEHRRYMAIVTTAAIEQTEVDRRDKERRREEMKDPAARARQQKEDEENLEAEEMLLEQASKADQPYSTGRPLICIAS</sequence>